<keyword evidence="3" id="KW-0813">Transport</keyword>
<feature type="transmembrane region" description="Helical" evidence="8">
    <location>
        <begin position="333"/>
        <end position="354"/>
    </location>
</feature>
<evidence type="ECO:0000256" key="7">
    <source>
        <dbReference type="ARBA" id="ARBA00023136"/>
    </source>
</evidence>
<dbReference type="PANTHER" id="PTHR34975">
    <property type="entry name" value="SPORE GERMINATION PROTEIN A2"/>
    <property type="match status" value="1"/>
</dbReference>
<feature type="transmembrane region" description="Helical" evidence="8">
    <location>
        <begin position="185"/>
        <end position="203"/>
    </location>
</feature>
<keyword evidence="5 8" id="KW-0812">Transmembrane</keyword>
<organism evidence="9 10">
    <name type="scientific">Candidatus Clostridium stratigraminis</name>
    <dbReference type="NCBI Taxonomy" id="3381661"/>
    <lineage>
        <taxon>Bacteria</taxon>
        <taxon>Bacillati</taxon>
        <taxon>Bacillota</taxon>
        <taxon>Clostridia</taxon>
        <taxon>Eubacteriales</taxon>
        <taxon>Clostridiaceae</taxon>
        <taxon>Clostridium</taxon>
    </lineage>
</organism>
<evidence type="ECO:0000313" key="10">
    <source>
        <dbReference type="Proteomes" id="UP001623591"/>
    </source>
</evidence>
<feature type="transmembrane region" description="Helical" evidence="8">
    <location>
        <begin position="145"/>
        <end position="165"/>
    </location>
</feature>
<keyword evidence="7 8" id="KW-0472">Membrane</keyword>
<dbReference type="PANTHER" id="PTHR34975:SF2">
    <property type="entry name" value="SPORE GERMINATION PROTEIN A2"/>
    <property type="match status" value="1"/>
</dbReference>
<comment type="subcellular location">
    <subcellularLocation>
        <location evidence="1">Membrane</location>
        <topology evidence="1">Multi-pass membrane protein</topology>
    </subcellularLocation>
</comment>
<evidence type="ECO:0000256" key="4">
    <source>
        <dbReference type="ARBA" id="ARBA00022544"/>
    </source>
</evidence>
<evidence type="ECO:0000256" key="1">
    <source>
        <dbReference type="ARBA" id="ARBA00004141"/>
    </source>
</evidence>
<feature type="transmembrane region" description="Helical" evidence="8">
    <location>
        <begin position="118"/>
        <end position="136"/>
    </location>
</feature>
<feature type="transmembrane region" description="Helical" evidence="8">
    <location>
        <begin position="38"/>
        <end position="61"/>
    </location>
</feature>
<evidence type="ECO:0000256" key="6">
    <source>
        <dbReference type="ARBA" id="ARBA00022989"/>
    </source>
</evidence>
<dbReference type="InterPro" id="IPR004761">
    <property type="entry name" value="Spore_GerAB"/>
</dbReference>
<keyword evidence="10" id="KW-1185">Reference proteome</keyword>
<dbReference type="NCBIfam" id="TIGR00912">
    <property type="entry name" value="2A0309"/>
    <property type="match status" value="1"/>
</dbReference>
<keyword evidence="6 8" id="KW-1133">Transmembrane helix</keyword>
<feature type="transmembrane region" description="Helical" evidence="8">
    <location>
        <begin position="270"/>
        <end position="290"/>
    </location>
</feature>
<comment type="similarity">
    <text evidence="2">Belongs to the amino acid-polyamine-organocation (APC) superfamily. Spore germination protein (SGP) (TC 2.A.3.9) family.</text>
</comment>
<feature type="transmembrane region" description="Helical" evidence="8">
    <location>
        <begin position="73"/>
        <end position="98"/>
    </location>
</feature>
<keyword evidence="4" id="KW-0309">Germination</keyword>
<evidence type="ECO:0000313" key="9">
    <source>
        <dbReference type="EMBL" id="MFL0248638.1"/>
    </source>
</evidence>
<feature type="transmembrane region" description="Helical" evidence="8">
    <location>
        <begin position="215"/>
        <end position="232"/>
    </location>
</feature>
<name>A0ABW8T829_9CLOT</name>
<evidence type="ECO:0000256" key="5">
    <source>
        <dbReference type="ARBA" id="ARBA00022692"/>
    </source>
</evidence>
<sequence length="362" mass="40798">MIIIKEVISDKEAISLITIFIFGSTLIIGTGQDAKNDMWFSVLLGMVFGLIAVTMYSRILYNFPGKDLFDINITLFGKIIGNIFNVLFIFYAFHLGALVLNNFSEFISTVGLPDTPKIVPVMFIVVLCIWSVKGGFEVIGRFSSVLIYLFIFTVILTISLSFYQMKIDNIRPFMYEGIAPIMRGAFSAFAFPYAESVIFLMLFSNSKSRYSNFRVFWLAILLGGITLGILAVRNTMFAGTEVLEKNYFPAYIVVSEIKLGNFIQRIETTVVIAFLVAGFIKVSCCTLAACKGVARIFAFQNYDFIVTPVTLMVFSLSYLVYNNITETTLWAPHVYPIYAFLFQVILPIIILITAEIKMKKTK</sequence>
<dbReference type="Proteomes" id="UP001623591">
    <property type="component" value="Unassembled WGS sequence"/>
</dbReference>
<dbReference type="EMBL" id="JBJHZZ010000024">
    <property type="protein sequence ID" value="MFL0248638.1"/>
    <property type="molecule type" value="Genomic_DNA"/>
</dbReference>
<gene>
    <name evidence="9" type="ORF">ACJDUG_16970</name>
</gene>
<feature type="transmembrane region" description="Helical" evidence="8">
    <location>
        <begin position="302"/>
        <end position="321"/>
    </location>
</feature>
<proteinExistence type="inferred from homology"/>
<evidence type="ECO:0000256" key="2">
    <source>
        <dbReference type="ARBA" id="ARBA00007998"/>
    </source>
</evidence>
<feature type="transmembrane region" description="Helical" evidence="8">
    <location>
        <begin position="12"/>
        <end position="32"/>
    </location>
</feature>
<dbReference type="Pfam" id="PF03845">
    <property type="entry name" value="Spore_permease"/>
    <property type="match status" value="1"/>
</dbReference>
<dbReference type="RefSeq" id="WP_406771066.1">
    <property type="nucleotide sequence ID" value="NZ_JBJHZZ010000024.1"/>
</dbReference>
<reference evidence="9 10" key="1">
    <citation type="submission" date="2024-11" db="EMBL/GenBank/DDBJ databases">
        <authorList>
            <person name="Heng Y.C."/>
            <person name="Lim A.C.H."/>
            <person name="Lee J.K.Y."/>
            <person name="Kittelmann S."/>
        </authorList>
    </citation>
    <scope>NUCLEOTIDE SEQUENCE [LARGE SCALE GENOMIC DNA]</scope>
    <source>
        <strain evidence="9 10">WILCCON 0185</strain>
    </source>
</reference>
<evidence type="ECO:0000256" key="8">
    <source>
        <dbReference type="SAM" id="Phobius"/>
    </source>
</evidence>
<evidence type="ECO:0000256" key="3">
    <source>
        <dbReference type="ARBA" id="ARBA00022448"/>
    </source>
</evidence>
<accession>A0ABW8T829</accession>
<comment type="caution">
    <text evidence="9">The sequence shown here is derived from an EMBL/GenBank/DDBJ whole genome shotgun (WGS) entry which is preliminary data.</text>
</comment>
<protein>
    <submittedName>
        <fullName evidence="9">Endospore germination permease</fullName>
    </submittedName>
</protein>